<feature type="transmembrane region" description="Helical" evidence="2">
    <location>
        <begin position="626"/>
        <end position="642"/>
    </location>
</feature>
<comment type="caution">
    <text evidence="3">The sequence shown here is derived from an EMBL/GenBank/DDBJ whole genome shotgun (WGS) entry which is preliminary data.</text>
</comment>
<dbReference type="PIRSF" id="PIRSF035905">
    <property type="entry name" value="UCP035905_mp"/>
    <property type="match status" value="1"/>
</dbReference>
<dbReference type="EMBL" id="JAEANY010000001">
    <property type="protein sequence ID" value="MBH5321749.1"/>
    <property type="molecule type" value="Genomic_DNA"/>
</dbReference>
<dbReference type="PANTHER" id="PTHR38434:SF1">
    <property type="entry name" value="BLL2549 PROTEIN"/>
    <property type="match status" value="1"/>
</dbReference>
<feature type="transmembrane region" description="Helical" evidence="2">
    <location>
        <begin position="883"/>
        <end position="901"/>
    </location>
</feature>
<feature type="transmembrane region" description="Helical" evidence="2">
    <location>
        <begin position="538"/>
        <end position="559"/>
    </location>
</feature>
<feature type="transmembrane region" description="Helical" evidence="2">
    <location>
        <begin position="379"/>
        <end position="397"/>
    </location>
</feature>
<keyword evidence="2" id="KW-0812">Transmembrane</keyword>
<feature type="transmembrane region" description="Helical" evidence="2">
    <location>
        <begin position="277"/>
        <end position="295"/>
    </location>
</feature>
<feature type="transmembrane region" description="Helical" evidence="2">
    <location>
        <begin position="6"/>
        <end position="23"/>
    </location>
</feature>
<feature type="transmembrane region" description="Helical" evidence="2">
    <location>
        <begin position="307"/>
        <end position="323"/>
    </location>
</feature>
<feature type="transmembrane region" description="Helical" evidence="2">
    <location>
        <begin position="649"/>
        <end position="671"/>
    </location>
</feature>
<feature type="transmembrane region" description="Helical" evidence="2">
    <location>
        <begin position="330"/>
        <end position="348"/>
    </location>
</feature>
<keyword evidence="2" id="KW-1133">Transmembrane helix</keyword>
<proteinExistence type="predicted"/>
<name>A0ABS0N420_9SPHN</name>
<feature type="transmembrane region" description="Helical" evidence="2">
    <location>
        <begin position="180"/>
        <end position="196"/>
    </location>
</feature>
<dbReference type="InterPro" id="IPR019286">
    <property type="entry name" value="DUF2339_TM"/>
</dbReference>
<feature type="transmembrane region" description="Helical" evidence="2">
    <location>
        <begin position="603"/>
        <end position="620"/>
    </location>
</feature>
<organism evidence="3 4">
    <name type="scientific">Aurantiacibacter sediminis</name>
    <dbReference type="NCBI Taxonomy" id="2793064"/>
    <lineage>
        <taxon>Bacteria</taxon>
        <taxon>Pseudomonadati</taxon>
        <taxon>Pseudomonadota</taxon>
        <taxon>Alphaproteobacteria</taxon>
        <taxon>Sphingomonadales</taxon>
        <taxon>Erythrobacteraceae</taxon>
        <taxon>Aurantiacibacter</taxon>
    </lineage>
</organism>
<feature type="transmembrane region" description="Helical" evidence="2">
    <location>
        <begin position="490"/>
        <end position="510"/>
    </location>
</feature>
<feature type="transmembrane region" description="Helical" evidence="2">
    <location>
        <begin position="435"/>
        <end position="452"/>
    </location>
</feature>
<feature type="transmembrane region" description="Helical" evidence="2">
    <location>
        <begin position="781"/>
        <end position="801"/>
    </location>
</feature>
<feature type="transmembrane region" description="Helical" evidence="2">
    <location>
        <begin position="354"/>
        <end position="372"/>
    </location>
</feature>
<feature type="transmembrane region" description="Helical" evidence="2">
    <location>
        <begin position="149"/>
        <end position="168"/>
    </location>
</feature>
<keyword evidence="2" id="KW-0472">Membrane</keyword>
<dbReference type="PANTHER" id="PTHR38434">
    <property type="entry name" value="BLL2549 PROTEIN"/>
    <property type="match status" value="1"/>
</dbReference>
<keyword evidence="4" id="KW-1185">Reference proteome</keyword>
<protein>
    <submittedName>
        <fullName evidence="3">DUF2339 domain-containing protein</fullName>
    </submittedName>
</protein>
<feature type="transmembrane region" description="Helical" evidence="2">
    <location>
        <begin position="755"/>
        <end position="774"/>
    </location>
</feature>
<reference evidence="3 4" key="1">
    <citation type="submission" date="2020-11" db="EMBL/GenBank/DDBJ databases">
        <title>Erythrobacter sediminis sp. nov., a marine bacterium from a tidal flat of Garorim Bay.</title>
        <authorList>
            <person name="Kim D."/>
            <person name="Yoo Y."/>
            <person name="Kim J.-J."/>
        </authorList>
    </citation>
    <scope>NUCLEOTIDE SEQUENCE [LARGE SCALE GENOMIC DNA]</scope>
    <source>
        <strain evidence="3 4">JGD-13</strain>
    </source>
</reference>
<feature type="transmembrane region" description="Helical" evidence="2">
    <location>
        <begin position="813"/>
        <end position="833"/>
    </location>
</feature>
<feature type="transmembrane region" description="Helical" evidence="2">
    <location>
        <begin position="202"/>
        <end position="221"/>
    </location>
</feature>
<evidence type="ECO:0000313" key="3">
    <source>
        <dbReference type="EMBL" id="MBH5321749.1"/>
    </source>
</evidence>
<dbReference type="Pfam" id="PF10101">
    <property type="entry name" value="DUF2339"/>
    <property type="match status" value="1"/>
</dbReference>
<feature type="transmembrane region" description="Helical" evidence="2">
    <location>
        <begin position="717"/>
        <end position="735"/>
    </location>
</feature>
<feature type="region of interest" description="Disordered" evidence="1">
    <location>
        <begin position="46"/>
        <end position="89"/>
    </location>
</feature>
<feature type="transmembrane region" description="Helical" evidence="2">
    <location>
        <begin position="458"/>
        <end position="478"/>
    </location>
</feature>
<evidence type="ECO:0000256" key="1">
    <source>
        <dbReference type="SAM" id="MobiDB-lite"/>
    </source>
</evidence>
<dbReference type="Proteomes" id="UP000602442">
    <property type="component" value="Unassembled WGS sequence"/>
</dbReference>
<dbReference type="InterPro" id="IPR014600">
    <property type="entry name" value="UCP035905_mem"/>
</dbReference>
<evidence type="ECO:0000256" key="2">
    <source>
        <dbReference type="SAM" id="Phobius"/>
    </source>
</evidence>
<feature type="transmembrane region" description="Helical" evidence="2">
    <location>
        <begin position="913"/>
        <end position="931"/>
    </location>
</feature>
<feature type="transmembrane region" description="Helical" evidence="2">
    <location>
        <begin position="845"/>
        <end position="863"/>
    </location>
</feature>
<dbReference type="RefSeq" id="WP_197920408.1">
    <property type="nucleotide sequence ID" value="NZ_CAWPTA010000006.1"/>
</dbReference>
<feature type="transmembrane region" description="Helical" evidence="2">
    <location>
        <begin position="937"/>
        <end position="954"/>
    </location>
</feature>
<feature type="transmembrane region" description="Helical" evidence="2">
    <location>
        <begin position="691"/>
        <end position="710"/>
    </location>
</feature>
<gene>
    <name evidence="3" type="ORF">I5L03_04010</name>
</gene>
<feature type="transmembrane region" description="Helical" evidence="2">
    <location>
        <begin position="116"/>
        <end position="137"/>
    </location>
</feature>
<feature type="transmembrane region" description="Helical" evidence="2">
    <location>
        <begin position="579"/>
        <end position="596"/>
    </location>
</feature>
<sequence>MEWLIIIGLSVIVAIMFTRLQALEARMQRIERFDYSDLPELIDEPQKLEEPRTIAPEEPRGTITRSAPLEAPISEELPPPVEREADPDPVASWRKPSNFDFNLPKIDFEDILGRKLPIWAGGIALAVGGIFLVRYSIEAGLLGPQVRVALSFVFGLLLLAGAEAAYRFEERVNDSRVRQALAGAGIATLYAAFYLAGAQYGLIGPGVAFGGLALVTAGALALSFRFGLPTAVLGLVGGFATPMLVASEDANLPVLAFYLALLTAGLALTARRLGYRWLGASALAGGFGWGVLMLLGQSSEPSDQLAIGLYLLALGAALPLILGRETELPFMRIVAGTIATVQLAALVALAEFSILTWGLYLLLAAALAILSWGENRLRVANAMALGLGVVLLFIWPDAPPAEFARVTQVLALIGLGLPLMLVWRNHATPLELAQLSLGAVGLGWANHARFAIPFTDAFQPWLATTLILLAAVVALGAGRLWMKDSTLSRLIALPVAAVAILTYGATHALLPEWSEVIGAAAIALVIVELLRRRHDVPLAGTAWGFAALALFTLIGTGATGRELSYAVGDPYGERDLLQAIARWSAAALPFAALAFIDWRGVPLRIAEAIFIAIAYVALSQFVPAELLAWSCAIAATAALWFLPMRTGLWATSLGLAFLWGLFRMGEWAVHALSAAGGMPIFASDVLETDEALLYVLPFAGACIFATWRIAGRPKLERAFAILAAFSATVVVHSLWKQLFSIDGLDTFTQLGLAERTLWQILLIGSGIAMLRFAAVSRMLGIGLLIAGLAHFAWFTLILHNPLWSEQAVGVLPILNWLAPAYLVAGFGTWWLSCQSEGAMRMRVRQLGDAAIMGLILLWALSELRHAFSGSVLISTSMSQTEDLLRSLTGIVLAIGFLLWGSRKDQRRWRIGSLVLMVLAVLKVFLLDTAGLEDLLRVVSFIALGFSLIGIGWFYSKQLTGRNADPAES</sequence>
<accession>A0ABS0N420</accession>
<feature type="transmembrane region" description="Helical" evidence="2">
    <location>
        <begin position="228"/>
        <end position="246"/>
    </location>
</feature>
<feature type="transmembrane region" description="Helical" evidence="2">
    <location>
        <begin position="252"/>
        <end position="270"/>
    </location>
</feature>
<feature type="transmembrane region" description="Helical" evidence="2">
    <location>
        <begin position="516"/>
        <end position="531"/>
    </location>
</feature>
<feature type="compositionally biased region" description="Basic and acidic residues" evidence="1">
    <location>
        <begin position="46"/>
        <end position="60"/>
    </location>
</feature>
<feature type="transmembrane region" description="Helical" evidence="2">
    <location>
        <begin position="403"/>
        <end position="423"/>
    </location>
</feature>
<evidence type="ECO:0000313" key="4">
    <source>
        <dbReference type="Proteomes" id="UP000602442"/>
    </source>
</evidence>